<accession>A0A645CNV3</accession>
<comment type="caution">
    <text evidence="1">The sequence shown here is derived from an EMBL/GenBank/DDBJ whole genome shotgun (WGS) entry which is preliminary data.</text>
</comment>
<dbReference type="AlphaFoldDB" id="A0A645CNV3"/>
<sequence length="174" mass="19773">MKRHNGMRPQDIVVLMKILSLKERVWTYVDIAKDIHISSSEVFEALERCRLAKLVDESKKTIYRLALKEFLLYGLKYVFPVEPGPVVRGIPTAHSAPPISGKIVAGNEVFVWEYNKGDSRGQSIVPLYKTVPEIVNSDNELYELLVIIDTIRVGRAREIAIAIEELNKRLDGIK</sequence>
<dbReference type="EMBL" id="VSSQ01028756">
    <property type="protein sequence ID" value="MPM78597.1"/>
    <property type="molecule type" value="Genomic_DNA"/>
</dbReference>
<organism evidence="1">
    <name type="scientific">bioreactor metagenome</name>
    <dbReference type="NCBI Taxonomy" id="1076179"/>
    <lineage>
        <taxon>unclassified sequences</taxon>
        <taxon>metagenomes</taxon>
        <taxon>ecological metagenomes</taxon>
    </lineage>
</organism>
<proteinExistence type="predicted"/>
<name>A0A645CNV3_9ZZZZ</name>
<evidence type="ECO:0000313" key="1">
    <source>
        <dbReference type="EMBL" id="MPM78597.1"/>
    </source>
</evidence>
<reference evidence="1" key="1">
    <citation type="submission" date="2019-08" db="EMBL/GenBank/DDBJ databases">
        <authorList>
            <person name="Kucharzyk K."/>
            <person name="Murdoch R.W."/>
            <person name="Higgins S."/>
            <person name="Loffler F."/>
        </authorList>
    </citation>
    <scope>NUCLEOTIDE SEQUENCE</scope>
</reference>
<gene>
    <name evidence="1" type="ORF">SDC9_125608</name>
</gene>
<protein>
    <submittedName>
        <fullName evidence="1">Uncharacterized protein</fullName>
    </submittedName>
</protein>